<dbReference type="InterPro" id="IPR051010">
    <property type="entry name" value="BCAA_transport"/>
</dbReference>
<evidence type="ECO:0000313" key="5">
    <source>
        <dbReference type="EMBL" id="GAQ93881.1"/>
    </source>
</evidence>
<dbReference type="OrthoDB" id="9768099at2"/>
<dbReference type="InterPro" id="IPR028081">
    <property type="entry name" value="Leu-bd"/>
</dbReference>
<feature type="signal peptide" evidence="3">
    <location>
        <begin position="1"/>
        <end position="23"/>
    </location>
</feature>
<dbReference type="RefSeq" id="WP_153000399.1">
    <property type="nucleotide sequence ID" value="NZ_BCNO01000001.1"/>
</dbReference>
<dbReference type="Pfam" id="PF13458">
    <property type="entry name" value="Peripla_BP_6"/>
    <property type="match status" value="1"/>
</dbReference>
<dbReference type="CDD" id="cd06338">
    <property type="entry name" value="PBP1_ABC_ligand_binding-like"/>
    <property type="match status" value="1"/>
</dbReference>
<keyword evidence="2 3" id="KW-0732">Signal</keyword>
<dbReference type="Proteomes" id="UP000054976">
    <property type="component" value="Unassembled WGS sequence"/>
</dbReference>
<comment type="caution">
    <text evidence="5">The sequence shown here is derived from an EMBL/GenBank/DDBJ whole genome shotgun (WGS) entry which is preliminary data.</text>
</comment>
<dbReference type="Gene3D" id="3.40.50.2300">
    <property type="match status" value="2"/>
</dbReference>
<accession>A0A0U9HN34</accession>
<dbReference type="PANTHER" id="PTHR30483">
    <property type="entry name" value="LEUCINE-SPECIFIC-BINDING PROTEIN"/>
    <property type="match status" value="1"/>
</dbReference>
<evidence type="ECO:0000256" key="1">
    <source>
        <dbReference type="ARBA" id="ARBA00010062"/>
    </source>
</evidence>
<protein>
    <submittedName>
        <fullName evidence="5">Branched-chain amino acid transport system substrate-binding protein</fullName>
    </submittedName>
</protein>
<dbReference type="AlphaFoldDB" id="A0A0U9HN34"/>
<dbReference type="SUPFAM" id="SSF53822">
    <property type="entry name" value="Periplasmic binding protein-like I"/>
    <property type="match status" value="1"/>
</dbReference>
<comment type="similarity">
    <text evidence="1">Belongs to the leucine-binding protein family.</text>
</comment>
<feature type="domain" description="Leucine-binding protein" evidence="4">
    <location>
        <begin position="27"/>
        <end position="377"/>
    </location>
</feature>
<dbReference type="STRING" id="86166.TAGGR_145"/>
<reference evidence="6" key="1">
    <citation type="submission" date="2016-01" db="EMBL/GenBank/DDBJ databases">
        <title>Draft genome sequence of Thermodesulfovibrio aggregans strain TGE-P1.</title>
        <authorList>
            <person name="Sekiguchi Y."/>
            <person name="Ohashi A."/>
            <person name="Matsuura N."/>
            <person name="Tourlousse M.D."/>
        </authorList>
    </citation>
    <scope>NUCLEOTIDE SEQUENCE [LARGE SCALE GENOMIC DNA]</scope>
    <source>
        <strain evidence="6">TGE-P1</strain>
    </source>
</reference>
<keyword evidence="6" id="KW-1185">Reference proteome</keyword>
<dbReference type="PANTHER" id="PTHR30483:SF37">
    <property type="entry name" value="ABC TRANSPORTER SUBSTRATE-BINDING PROTEIN"/>
    <property type="match status" value="1"/>
</dbReference>
<gene>
    <name evidence="5" type="ORF">TAGGR_145</name>
</gene>
<evidence type="ECO:0000313" key="6">
    <source>
        <dbReference type="Proteomes" id="UP000054976"/>
    </source>
</evidence>
<evidence type="ECO:0000259" key="4">
    <source>
        <dbReference type="Pfam" id="PF13458"/>
    </source>
</evidence>
<dbReference type="InterPro" id="IPR028082">
    <property type="entry name" value="Peripla_BP_I"/>
</dbReference>
<feature type="chain" id="PRO_5006865017" evidence="3">
    <location>
        <begin position="24"/>
        <end position="400"/>
    </location>
</feature>
<proteinExistence type="inferred from homology"/>
<sequence length="400" mass="44166">MKRLSFMMGVFLLSFFLISVSFAADVIKFGAAISLTGKLAKEGNLVKNGYELWKETVNKKGGIKIGNRYYKVEIKYYDDESDPNRAAKLVEKLITEDGIKLILGPYGSESVFSTSAITEKYGALMVQGGAGADKLYTRGFKNLFGIYTVATEYMDDTLKMLRNKTPKPNTVAIVYSNDLFSTQVAQGARASAQKYGYKVVYYKDYPKGTQDLSTVIVEIKAKNPDILIGCGHFQDTVVIVKQSKDYKLNPKAIAFSVGPTLPDFVTALKGDAEYIFGSAQWTPTLKYKDPVFGSNENFVKAFKAKFGVEPNYHAAGGAAAAVIFQRAIEKAGTFTDINKIRQALASFNEETLFGKIRFDATGKVVDKGMPVIQIQRGQQKTVYPENAAEAKPVYPKPAWR</sequence>
<evidence type="ECO:0000256" key="3">
    <source>
        <dbReference type="SAM" id="SignalP"/>
    </source>
</evidence>
<organism evidence="5 6">
    <name type="scientific">Thermodesulfovibrio aggregans</name>
    <dbReference type="NCBI Taxonomy" id="86166"/>
    <lineage>
        <taxon>Bacteria</taxon>
        <taxon>Pseudomonadati</taxon>
        <taxon>Nitrospirota</taxon>
        <taxon>Thermodesulfovibrionia</taxon>
        <taxon>Thermodesulfovibrionales</taxon>
        <taxon>Thermodesulfovibrionaceae</taxon>
        <taxon>Thermodesulfovibrio</taxon>
    </lineage>
</organism>
<name>A0A0U9HN34_9BACT</name>
<evidence type="ECO:0000256" key="2">
    <source>
        <dbReference type="ARBA" id="ARBA00022729"/>
    </source>
</evidence>
<dbReference type="EMBL" id="BCNO01000001">
    <property type="protein sequence ID" value="GAQ93881.1"/>
    <property type="molecule type" value="Genomic_DNA"/>
</dbReference>